<evidence type="ECO:0000256" key="7">
    <source>
        <dbReference type="PIRSR" id="PIRSR601088-2"/>
    </source>
</evidence>
<comment type="similarity">
    <text evidence="1 10">Belongs to the glycosyl hydrolase 4 family.</text>
</comment>
<dbReference type="PRINTS" id="PR00732">
    <property type="entry name" value="GLHYDRLASE4"/>
</dbReference>
<dbReference type="Gene3D" id="3.90.110.10">
    <property type="entry name" value="Lactate dehydrogenase/glycoside hydrolase, family 4, C-terminal"/>
    <property type="match status" value="1"/>
</dbReference>
<gene>
    <name evidence="12" type="ORF">AOX59_03660</name>
</gene>
<evidence type="ECO:0000313" key="13">
    <source>
        <dbReference type="Proteomes" id="UP000050331"/>
    </source>
</evidence>
<proteinExistence type="inferred from homology"/>
<evidence type="ECO:0000313" key="12">
    <source>
        <dbReference type="EMBL" id="ALX47781.1"/>
    </source>
</evidence>
<dbReference type="PANTHER" id="PTHR32092:SF5">
    <property type="entry name" value="6-PHOSPHO-BETA-GLUCOSIDASE"/>
    <property type="match status" value="1"/>
</dbReference>
<dbReference type="SUPFAM" id="SSF51735">
    <property type="entry name" value="NAD(P)-binding Rossmann-fold domains"/>
    <property type="match status" value="1"/>
</dbReference>
<dbReference type="Gene3D" id="3.40.50.720">
    <property type="entry name" value="NAD(P)-binding Rossmann-like Domain"/>
    <property type="match status" value="1"/>
</dbReference>
<evidence type="ECO:0000256" key="5">
    <source>
        <dbReference type="ARBA" id="ARBA00023211"/>
    </source>
</evidence>
<keyword evidence="4 10" id="KW-0520">NAD</keyword>
<keyword evidence="5 8" id="KW-0464">Manganese</keyword>
<dbReference type="SUPFAM" id="SSF56327">
    <property type="entry name" value="LDH C-terminal domain-like"/>
    <property type="match status" value="1"/>
</dbReference>
<dbReference type="Pfam" id="PF11975">
    <property type="entry name" value="Glyco_hydro_4C"/>
    <property type="match status" value="1"/>
</dbReference>
<dbReference type="CDD" id="cd05296">
    <property type="entry name" value="GH4_P_beta_glucosidase"/>
    <property type="match status" value="1"/>
</dbReference>
<protein>
    <submittedName>
        <fullName evidence="12">6-phospho-beta-glucosidase</fullName>
    </submittedName>
</protein>
<evidence type="ECO:0000256" key="9">
    <source>
        <dbReference type="PIRSR" id="PIRSR601088-4"/>
    </source>
</evidence>
<dbReference type="AlphaFoldDB" id="A0A0U4FPK0"/>
<reference evidence="12 13" key="1">
    <citation type="submission" date="2016-01" db="EMBL/GenBank/DDBJ databases">
        <title>Complete genome sequence of strain Lentibacillus amyloliquefaciens LAM0015T isolated from saline sediment.</title>
        <authorList>
            <person name="Wang J.-L."/>
            <person name="He M.-X."/>
        </authorList>
    </citation>
    <scope>NUCLEOTIDE SEQUENCE [LARGE SCALE GENOMIC DNA]</scope>
    <source>
        <strain evidence="12 13">LAM0015</strain>
    </source>
</reference>
<dbReference type="KEGG" id="lao:AOX59_03660"/>
<dbReference type="EMBL" id="CP013862">
    <property type="protein sequence ID" value="ALX47781.1"/>
    <property type="molecule type" value="Genomic_DNA"/>
</dbReference>
<dbReference type="InterPro" id="IPR019802">
    <property type="entry name" value="GlycHydrolase_4_CS"/>
</dbReference>
<dbReference type="OrthoDB" id="9808275at2"/>
<evidence type="ECO:0000256" key="3">
    <source>
        <dbReference type="ARBA" id="ARBA00022801"/>
    </source>
</evidence>
<dbReference type="GO" id="GO:0004553">
    <property type="term" value="F:hydrolase activity, hydrolyzing O-glycosyl compounds"/>
    <property type="evidence" value="ECO:0007669"/>
    <property type="project" value="InterPro"/>
</dbReference>
<dbReference type="STRING" id="1472767.AOX59_03660"/>
<dbReference type="GO" id="GO:0046872">
    <property type="term" value="F:metal ion binding"/>
    <property type="evidence" value="ECO:0007669"/>
    <property type="project" value="UniProtKB-KW"/>
</dbReference>
<feature type="binding site" evidence="8">
    <location>
        <position position="222"/>
    </location>
    <ligand>
        <name>Mn(2+)</name>
        <dbReference type="ChEBI" id="CHEBI:29035"/>
    </ligand>
</feature>
<dbReference type="InterPro" id="IPR015955">
    <property type="entry name" value="Lactate_DH/Glyco_Ohase_4_C"/>
</dbReference>
<evidence type="ECO:0000256" key="10">
    <source>
        <dbReference type="RuleBase" id="RU361152"/>
    </source>
</evidence>
<organism evidence="12 13">
    <name type="scientific">Lentibacillus amyloliquefaciens</name>
    <dbReference type="NCBI Taxonomy" id="1472767"/>
    <lineage>
        <taxon>Bacteria</taxon>
        <taxon>Bacillati</taxon>
        <taxon>Bacillota</taxon>
        <taxon>Bacilli</taxon>
        <taxon>Bacillales</taxon>
        <taxon>Bacillaceae</taxon>
        <taxon>Lentibacillus</taxon>
    </lineage>
</organism>
<dbReference type="Proteomes" id="UP000050331">
    <property type="component" value="Chromosome"/>
</dbReference>
<dbReference type="InterPro" id="IPR036291">
    <property type="entry name" value="NAD(P)-bd_dom_sf"/>
</dbReference>
<dbReference type="InterPro" id="IPR001088">
    <property type="entry name" value="Glyco_hydro_4"/>
</dbReference>
<comment type="cofactor">
    <cofactor evidence="10">
        <name>NAD(+)</name>
        <dbReference type="ChEBI" id="CHEBI:57540"/>
    </cofactor>
    <text evidence="10">Binds 1 NAD(+) per subunit.</text>
</comment>
<feature type="binding site" evidence="7">
    <location>
        <position position="171"/>
    </location>
    <ligand>
        <name>substrate</name>
    </ligand>
</feature>
<feature type="binding site" evidence="8">
    <location>
        <position position="192"/>
    </location>
    <ligand>
        <name>Mn(2+)</name>
        <dbReference type="ChEBI" id="CHEBI:29035"/>
    </ligand>
</feature>
<evidence type="ECO:0000256" key="4">
    <source>
        <dbReference type="ARBA" id="ARBA00023027"/>
    </source>
</evidence>
<dbReference type="PANTHER" id="PTHR32092">
    <property type="entry name" value="6-PHOSPHO-BETA-GLUCOSIDASE-RELATED"/>
    <property type="match status" value="1"/>
</dbReference>
<keyword evidence="3 10" id="KW-0378">Hydrolase</keyword>
<dbReference type="InterPro" id="IPR022616">
    <property type="entry name" value="Glyco_hydro_4_C"/>
</dbReference>
<feature type="domain" description="Glycosyl hydrolase family 4 C-terminal" evidence="11">
    <location>
        <begin position="217"/>
        <end position="429"/>
    </location>
</feature>
<keyword evidence="2 8" id="KW-0479">Metal-binding</keyword>
<evidence type="ECO:0000256" key="8">
    <source>
        <dbReference type="PIRSR" id="PIRSR601088-3"/>
    </source>
</evidence>
<dbReference type="PROSITE" id="PS01324">
    <property type="entry name" value="GLYCOSYL_HYDROL_F4"/>
    <property type="match status" value="1"/>
</dbReference>
<feature type="site" description="Increases basicity of active site Tyr" evidence="9">
    <location>
        <position position="133"/>
    </location>
</feature>
<keyword evidence="6 10" id="KW-0326">Glycosidase</keyword>
<keyword evidence="8" id="KW-0533">Nickel</keyword>
<dbReference type="Pfam" id="PF02056">
    <property type="entry name" value="Glyco_hydro_4"/>
    <property type="match status" value="1"/>
</dbReference>
<keyword evidence="8" id="KW-0170">Cobalt</keyword>
<name>A0A0U4FPK0_9BACI</name>
<keyword evidence="8" id="KW-0408">Iron</keyword>
<sequence length="454" mass="51142">MRFHYKIIILDELNYHKKGWLSLKGLKLTVIGGGSSYTPELIEGILSHQEVLNVSEIWLVDVEAGKEKLAIIEGLTKRMVKKTGCSIKTFTTIDRRKAIKDAGYIISQIRVGQLAMRRHDEYISIKHGVVGQETTGAGGFMKALRTIPVLLDICRDIEELAPGAWLLNFTNPAGIITEAILKYSNVKVVGLCNNPINFYKKFAETYNVSIDDVSINFTGINHLIWITGLYIKGKSRIEDIFTGRSDSYEAKNIPAFGWDLEFLKSLGAIPCGYHKYYYQTDQILSEQLKQFEQNETRADKVQSLENELFDIYRDPEQEEKPKALEQRGGAYYSEAAINLIRSIHLNTKNVHTLNVRNNGTITCLPDDVSIEVNCVVESHQITPLQVGEVSPQIRGLLQNVKAYEELTVDAAVYGDKGLAHQALTLHPLVPSAERAKKILDEMLLINKDFLPQFN</sequence>
<feature type="binding site" evidence="7">
    <location>
        <position position="117"/>
    </location>
    <ligand>
        <name>substrate</name>
    </ligand>
</feature>
<accession>A0A0U4FPK0</accession>
<evidence type="ECO:0000256" key="2">
    <source>
        <dbReference type="ARBA" id="ARBA00022723"/>
    </source>
</evidence>
<dbReference type="GO" id="GO:0005975">
    <property type="term" value="P:carbohydrate metabolic process"/>
    <property type="evidence" value="ECO:0007669"/>
    <property type="project" value="InterPro"/>
</dbReference>
<evidence type="ECO:0000256" key="1">
    <source>
        <dbReference type="ARBA" id="ARBA00010141"/>
    </source>
</evidence>
<keyword evidence="13" id="KW-1185">Reference proteome</keyword>
<evidence type="ECO:0000256" key="6">
    <source>
        <dbReference type="ARBA" id="ARBA00023295"/>
    </source>
</evidence>
<evidence type="ECO:0000259" key="11">
    <source>
        <dbReference type="Pfam" id="PF11975"/>
    </source>
</evidence>
<dbReference type="GO" id="GO:0016616">
    <property type="term" value="F:oxidoreductase activity, acting on the CH-OH group of donors, NAD or NADP as acceptor"/>
    <property type="evidence" value="ECO:0007669"/>
    <property type="project" value="InterPro"/>
</dbReference>